<name>A0A9D5BZ54_9LILI</name>
<evidence type="ECO:0000313" key="5">
    <source>
        <dbReference type="EMBL" id="KAJ0963117.1"/>
    </source>
</evidence>
<evidence type="ECO:0008006" key="7">
    <source>
        <dbReference type="Google" id="ProtNLM"/>
    </source>
</evidence>
<evidence type="ECO:0000256" key="3">
    <source>
        <dbReference type="ARBA" id="ARBA00025223"/>
    </source>
</evidence>
<dbReference type="OrthoDB" id="1927036at2759"/>
<comment type="similarity">
    <text evidence="1">Belongs to the ABI family.</text>
</comment>
<dbReference type="PANTHER" id="PTHR10460">
    <property type="entry name" value="ABL INTERACTOR FAMILY MEMBER"/>
    <property type="match status" value="1"/>
</dbReference>
<accession>A0A9D5BZ54</accession>
<proteinExistence type="inferred from homology"/>
<keyword evidence="6" id="KW-1185">Reference proteome</keyword>
<dbReference type="AlphaFoldDB" id="A0A9D5BZ54"/>
<dbReference type="PANTHER" id="PTHR10460:SF10">
    <property type="entry name" value="PROTEIN ABIL3"/>
    <property type="match status" value="1"/>
</dbReference>
<protein>
    <recommendedName>
        <fullName evidence="7">Protein ABIL2-like</fullName>
    </recommendedName>
</protein>
<evidence type="ECO:0000256" key="2">
    <source>
        <dbReference type="ARBA" id="ARBA00011513"/>
    </source>
</evidence>
<comment type="caution">
    <text evidence="5">The sequence shown here is derived from an EMBL/GenBank/DDBJ whole genome shotgun (WGS) entry which is preliminary data.</text>
</comment>
<evidence type="ECO:0000256" key="4">
    <source>
        <dbReference type="SAM" id="MobiDB-lite"/>
    </source>
</evidence>
<feature type="region of interest" description="Disordered" evidence="4">
    <location>
        <begin position="265"/>
        <end position="306"/>
    </location>
</feature>
<evidence type="ECO:0000256" key="1">
    <source>
        <dbReference type="ARBA" id="ARBA00010020"/>
    </source>
</evidence>
<feature type="compositionally biased region" description="Basic and acidic residues" evidence="4">
    <location>
        <begin position="270"/>
        <end position="281"/>
    </location>
</feature>
<organism evidence="5 6">
    <name type="scientific">Dioscorea zingiberensis</name>
    <dbReference type="NCBI Taxonomy" id="325984"/>
    <lineage>
        <taxon>Eukaryota</taxon>
        <taxon>Viridiplantae</taxon>
        <taxon>Streptophyta</taxon>
        <taxon>Embryophyta</taxon>
        <taxon>Tracheophyta</taxon>
        <taxon>Spermatophyta</taxon>
        <taxon>Magnoliopsida</taxon>
        <taxon>Liliopsida</taxon>
        <taxon>Dioscoreales</taxon>
        <taxon>Dioscoreaceae</taxon>
        <taxon>Dioscorea</taxon>
    </lineage>
</organism>
<dbReference type="EMBL" id="JAGGNH010000009">
    <property type="protein sequence ID" value="KAJ0963117.1"/>
    <property type="molecule type" value="Genomic_DNA"/>
</dbReference>
<evidence type="ECO:0000313" key="6">
    <source>
        <dbReference type="Proteomes" id="UP001085076"/>
    </source>
</evidence>
<gene>
    <name evidence="5" type="ORF">J5N97_028239</name>
</gene>
<dbReference type="Proteomes" id="UP001085076">
    <property type="component" value="Miscellaneous, Linkage group lg09"/>
</dbReference>
<dbReference type="InterPro" id="IPR028457">
    <property type="entry name" value="ABI"/>
</dbReference>
<dbReference type="Gene3D" id="6.10.140.1620">
    <property type="match status" value="1"/>
</dbReference>
<sequence length="306" mass="34732">MQIVSQLSSSSLLGYQRASIYDELSMQQTFLFLDSLKEMKNLRAQLYSAADHFELSFNSDNQRVMNNLKDYVLKALVSTVDHLGSVSDKINALLDEKIKEVSGSELRIACFEQKLSICQKFIDDEGLVQQSFTIKPPKYHKHYILPVGKTMHECERHAITTYEVSSKPNKEIIDRPQHLQMIMGDATHCEKQVRFRKMPSISLSQRAGSSLPSQKMLSSSPSLPAEKFVFAEKRSASTHPNANALKRSVSISQRHSFRSISNIGRSNNRMHAERNEHKETEQSAGRNIFKTLLSRRRSGKEDVLAG</sequence>
<reference evidence="5" key="1">
    <citation type="submission" date="2021-03" db="EMBL/GenBank/DDBJ databases">
        <authorList>
            <person name="Li Z."/>
            <person name="Yang C."/>
        </authorList>
    </citation>
    <scope>NUCLEOTIDE SEQUENCE</scope>
    <source>
        <strain evidence="5">Dzin_1.0</strain>
        <tissue evidence="5">Leaf</tissue>
    </source>
</reference>
<comment type="function">
    <text evidence="3">Involved in regulation of actin and microtubule organization. Part of a WAVE complex that activates the Arp2/3 complex.</text>
</comment>
<reference evidence="5" key="2">
    <citation type="journal article" date="2022" name="Hortic Res">
        <title>The genome of Dioscorea zingiberensis sheds light on the biosynthesis, origin and evolution of the medicinally important diosgenin saponins.</title>
        <authorList>
            <person name="Li Y."/>
            <person name="Tan C."/>
            <person name="Li Z."/>
            <person name="Guo J."/>
            <person name="Li S."/>
            <person name="Chen X."/>
            <person name="Wang C."/>
            <person name="Dai X."/>
            <person name="Yang H."/>
            <person name="Song W."/>
            <person name="Hou L."/>
            <person name="Xu J."/>
            <person name="Tong Z."/>
            <person name="Xu A."/>
            <person name="Yuan X."/>
            <person name="Wang W."/>
            <person name="Yang Q."/>
            <person name="Chen L."/>
            <person name="Sun Z."/>
            <person name="Wang K."/>
            <person name="Pan B."/>
            <person name="Chen J."/>
            <person name="Bao Y."/>
            <person name="Liu F."/>
            <person name="Qi X."/>
            <person name="Gang D.R."/>
            <person name="Wen J."/>
            <person name="Li J."/>
        </authorList>
    </citation>
    <scope>NUCLEOTIDE SEQUENCE</scope>
    <source>
        <strain evidence="5">Dzin_1.0</strain>
    </source>
</reference>
<comment type="subunit">
    <text evidence="2">Binds SCAR.</text>
</comment>